<dbReference type="Proteomes" id="UP000325434">
    <property type="component" value="Unassembled WGS sequence"/>
</dbReference>
<dbReference type="InterPro" id="IPR022698">
    <property type="entry name" value="OrsD"/>
</dbReference>
<evidence type="ECO:0000313" key="1">
    <source>
        <dbReference type="EMBL" id="KAB8240022.1"/>
    </source>
</evidence>
<proteinExistence type="predicted"/>
<organism evidence="1">
    <name type="scientific">Aspergillus flavus</name>
    <dbReference type="NCBI Taxonomy" id="5059"/>
    <lineage>
        <taxon>Eukaryota</taxon>
        <taxon>Fungi</taxon>
        <taxon>Dikarya</taxon>
        <taxon>Ascomycota</taxon>
        <taxon>Pezizomycotina</taxon>
        <taxon>Eurotiomycetes</taxon>
        <taxon>Eurotiomycetidae</taxon>
        <taxon>Eurotiales</taxon>
        <taxon>Aspergillaceae</taxon>
        <taxon>Aspergillus</taxon>
        <taxon>Aspergillus subgen. Circumdati</taxon>
    </lineage>
</organism>
<reference evidence="1" key="1">
    <citation type="submission" date="2019-04" db="EMBL/GenBank/DDBJ databases">
        <title>Friends and foes A comparative genomics study of 23 Aspergillus species from section Flavi.</title>
        <authorList>
            <consortium name="DOE Joint Genome Institute"/>
            <person name="Kjaerbolling I."/>
            <person name="Vesth T."/>
            <person name="Frisvad J.C."/>
            <person name="Nybo J.L."/>
            <person name="Theobald S."/>
            <person name="Kildgaard S."/>
            <person name="Isbrandt T."/>
            <person name="Kuo A."/>
            <person name="Sato A."/>
            <person name="Lyhne E.K."/>
            <person name="Kogle M.E."/>
            <person name="Wiebenga A."/>
            <person name="Kun R.S."/>
            <person name="Lubbers R.J."/>
            <person name="Makela M.R."/>
            <person name="Barry K."/>
            <person name="Chovatia M."/>
            <person name="Clum A."/>
            <person name="Daum C."/>
            <person name="Haridas S."/>
            <person name="He G."/>
            <person name="LaButti K."/>
            <person name="Lipzen A."/>
            <person name="Mondo S."/>
            <person name="Riley R."/>
            <person name="Salamov A."/>
            <person name="Simmons B.A."/>
            <person name="Magnuson J.K."/>
            <person name="Henrissat B."/>
            <person name="Mortensen U.H."/>
            <person name="Larsen T.O."/>
            <person name="Devries R.P."/>
            <person name="Grigoriev I.V."/>
            <person name="Machida M."/>
            <person name="Baker S.E."/>
            <person name="Andersen M.R."/>
        </authorList>
    </citation>
    <scope>NUCLEOTIDE SEQUENCE [LARGE SCALE GENOMIC DNA]</scope>
    <source>
        <strain evidence="1">CBS 121.62</strain>
    </source>
</reference>
<gene>
    <name evidence="1" type="ORF">BDV35DRAFT_399018</name>
</gene>
<sequence>MLQRPWLDLAQEPCMLPPSSSSPVLGLPVFPGLGCIHCPNICRARETLCNHLLRVHPETRVGRGGRRPLNDLESLGRPIYCQRFFSSAAGSTFFEIRSSAQAKRLLQRDESRGIYPSPG</sequence>
<dbReference type="Pfam" id="PF12013">
    <property type="entry name" value="OrsD"/>
    <property type="match status" value="1"/>
</dbReference>
<protein>
    <submittedName>
        <fullName evidence="1">Uncharacterized protein</fullName>
    </submittedName>
</protein>
<accession>A0A5N6GC98</accession>
<dbReference type="AlphaFoldDB" id="A0A5N6GC98"/>
<name>A0A5N6GC98_ASPFL</name>
<dbReference type="EMBL" id="ML734798">
    <property type="protein sequence ID" value="KAB8240022.1"/>
    <property type="molecule type" value="Genomic_DNA"/>
</dbReference>